<evidence type="ECO:0000256" key="6">
    <source>
        <dbReference type="SAM" id="MobiDB-lite"/>
    </source>
</evidence>
<evidence type="ECO:0000313" key="8">
    <source>
        <dbReference type="EMBL" id="KAF7309980.1"/>
    </source>
</evidence>
<feature type="compositionally biased region" description="Polar residues" evidence="6">
    <location>
        <begin position="439"/>
        <end position="453"/>
    </location>
</feature>
<dbReference type="PANTHER" id="PTHR23240:SF6">
    <property type="entry name" value="DNA CROSS-LINK REPAIR 1A PROTEIN"/>
    <property type="match status" value="1"/>
</dbReference>
<gene>
    <name evidence="8" type="ORF">MIND_00370800</name>
</gene>
<dbReference type="GO" id="GO:0036297">
    <property type="term" value="P:interstrand cross-link repair"/>
    <property type="evidence" value="ECO:0007669"/>
    <property type="project" value="TreeGrafter"/>
</dbReference>
<dbReference type="InterPro" id="IPR011084">
    <property type="entry name" value="DRMBL"/>
</dbReference>
<sequence length="663" mass="73074">MPPRRKSLKTATPKAQGTLRDFFGKQKQPTSAPKEVIVIDSDTDTDSDIEVFPKKRKLLSGSSVEIVGNSSKPTKRVSLPSVPALSFGQPTLLLSDAPCPSLLHPADDEATEESTKFNEAAVYEEDWGTGDDEIGVADNEEEDPSAIDDIASLVCPLCQLSLSSLSELDRQSHVNSCLDAASAQPQAGPSELKPLSAIPIPNACAPSKNDAFSVLMNIRKENAVWTEAEAAEASRATKKNRRKAPFYKVMEGMPIAVDAFRYGSIPGVTSYFLTHAHSDHYTNLSSSWKHGPIYCSNETANLITHILSVDKQWVHPLPMDVPMLVPDSGGVHVTLISANHCPGSCLFLFEGPQTVHAGDSSFPSPWIGSSRTFRYLHCGDFRASPQHTEHPAVNGKRLDHVYLDTTYLDPRYTFPPQPLVILACADLAKRLSEGKSPDSAGSTRMDQYMTSPVKSKQKERERILMVVGTYSVGKERIVKAVAEAIDSKIYCDARKMGILRCQSDPDLHAMLTDDPLAADVHILPLGKIAADKLQAYLDRFKGTFTKVIGFRPTGWTYSPPAGAIQSPTISSVIVQTQQKTFTHANLRPSRTTSAAVLLYPIPYSEHSSFFELTCFALALDWRRMIATVNVGSQKSRVKMDAWMKKWEAERKNLKVRPRRSDFW</sequence>
<feature type="region of interest" description="Disordered" evidence="6">
    <location>
        <begin position="434"/>
        <end position="453"/>
    </location>
</feature>
<organism evidence="8 9">
    <name type="scientific">Mycena indigotica</name>
    <dbReference type="NCBI Taxonomy" id="2126181"/>
    <lineage>
        <taxon>Eukaryota</taxon>
        <taxon>Fungi</taxon>
        <taxon>Dikarya</taxon>
        <taxon>Basidiomycota</taxon>
        <taxon>Agaricomycotina</taxon>
        <taxon>Agaricomycetes</taxon>
        <taxon>Agaricomycetidae</taxon>
        <taxon>Agaricales</taxon>
        <taxon>Marasmiineae</taxon>
        <taxon>Mycenaceae</taxon>
        <taxon>Mycena</taxon>
    </lineage>
</organism>
<dbReference type="CDD" id="cd16273">
    <property type="entry name" value="SNM1A-1C-like_MBL-fold"/>
    <property type="match status" value="1"/>
</dbReference>
<dbReference type="FunFam" id="3.40.50.12650:FF:000007">
    <property type="entry name" value="DNA cross-link repair 1A protein, variant"/>
    <property type="match status" value="1"/>
</dbReference>
<proteinExistence type="inferred from homology"/>
<evidence type="ECO:0000256" key="4">
    <source>
        <dbReference type="ARBA" id="ARBA00023204"/>
    </source>
</evidence>
<feature type="domain" description="DNA repair metallo-beta-lactamase" evidence="7">
    <location>
        <begin position="506"/>
        <end position="631"/>
    </location>
</feature>
<dbReference type="OrthoDB" id="262529at2759"/>
<protein>
    <submittedName>
        <fullName evidence="8">DNA cross-link repair protein PSO2/SNM1</fullName>
    </submittedName>
</protein>
<evidence type="ECO:0000256" key="1">
    <source>
        <dbReference type="ARBA" id="ARBA00004123"/>
    </source>
</evidence>
<keyword evidence="3" id="KW-0227">DNA damage</keyword>
<reference evidence="8" key="1">
    <citation type="submission" date="2020-05" db="EMBL/GenBank/DDBJ databases">
        <title>Mycena genomes resolve the evolution of fungal bioluminescence.</title>
        <authorList>
            <person name="Tsai I.J."/>
        </authorList>
    </citation>
    <scope>NUCLEOTIDE SEQUENCE</scope>
    <source>
        <strain evidence="8">171206Taipei</strain>
    </source>
</reference>
<keyword evidence="5" id="KW-0539">Nucleus</keyword>
<dbReference type="Gene3D" id="3.40.50.12650">
    <property type="match status" value="1"/>
</dbReference>
<dbReference type="GO" id="GO:0006303">
    <property type="term" value="P:double-strand break repair via nonhomologous end joining"/>
    <property type="evidence" value="ECO:0007669"/>
    <property type="project" value="TreeGrafter"/>
</dbReference>
<name>A0A8H6T0Z2_9AGAR</name>
<dbReference type="RefSeq" id="XP_037223430.1">
    <property type="nucleotide sequence ID" value="XM_037360545.1"/>
</dbReference>
<dbReference type="PANTHER" id="PTHR23240">
    <property type="entry name" value="DNA CROSS-LINK REPAIR PROTEIN PSO2/SNM1-RELATED"/>
    <property type="match status" value="1"/>
</dbReference>
<evidence type="ECO:0000256" key="5">
    <source>
        <dbReference type="ARBA" id="ARBA00023242"/>
    </source>
</evidence>
<evidence type="ECO:0000313" key="9">
    <source>
        <dbReference type="Proteomes" id="UP000636479"/>
    </source>
</evidence>
<comment type="subcellular location">
    <subcellularLocation>
        <location evidence="1">Nucleus</location>
    </subcellularLocation>
</comment>
<dbReference type="GO" id="GO:0003684">
    <property type="term" value="F:damaged DNA binding"/>
    <property type="evidence" value="ECO:0007669"/>
    <property type="project" value="TreeGrafter"/>
</dbReference>
<dbReference type="InterPro" id="IPR036866">
    <property type="entry name" value="RibonucZ/Hydroxyglut_hydro"/>
</dbReference>
<dbReference type="AlphaFoldDB" id="A0A8H6T0Z2"/>
<dbReference type="GeneID" id="59343061"/>
<dbReference type="Pfam" id="PF07522">
    <property type="entry name" value="DRMBL"/>
    <property type="match status" value="1"/>
</dbReference>
<keyword evidence="9" id="KW-1185">Reference proteome</keyword>
<evidence type="ECO:0000259" key="7">
    <source>
        <dbReference type="Pfam" id="PF07522"/>
    </source>
</evidence>
<evidence type="ECO:0000256" key="3">
    <source>
        <dbReference type="ARBA" id="ARBA00022763"/>
    </source>
</evidence>
<dbReference type="Gene3D" id="3.60.15.10">
    <property type="entry name" value="Ribonuclease Z/Hydroxyacylglutathione hydrolase-like"/>
    <property type="match status" value="1"/>
</dbReference>
<dbReference type="GO" id="GO:0005634">
    <property type="term" value="C:nucleus"/>
    <property type="evidence" value="ECO:0007669"/>
    <property type="project" value="UniProtKB-SubCell"/>
</dbReference>
<dbReference type="Proteomes" id="UP000636479">
    <property type="component" value="Unassembled WGS sequence"/>
</dbReference>
<comment type="similarity">
    <text evidence="2">Belongs to the DNA repair metallo-beta-lactamase (DRMBL) family.</text>
</comment>
<comment type="caution">
    <text evidence="8">The sequence shown here is derived from an EMBL/GenBank/DDBJ whole genome shotgun (WGS) entry which is preliminary data.</text>
</comment>
<keyword evidence="4" id="KW-0234">DNA repair</keyword>
<dbReference type="GO" id="GO:0035312">
    <property type="term" value="F:5'-3' DNA exonuclease activity"/>
    <property type="evidence" value="ECO:0007669"/>
    <property type="project" value="TreeGrafter"/>
</dbReference>
<evidence type="ECO:0000256" key="2">
    <source>
        <dbReference type="ARBA" id="ARBA00010304"/>
    </source>
</evidence>
<dbReference type="SUPFAM" id="SSF56281">
    <property type="entry name" value="Metallo-hydrolase/oxidoreductase"/>
    <property type="match status" value="1"/>
</dbReference>
<accession>A0A8H6T0Z2</accession>
<dbReference type="EMBL" id="JACAZF010000003">
    <property type="protein sequence ID" value="KAF7309980.1"/>
    <property type="molecule type" value="Genomic_DNA"/>
</dbReference>